<accession>A0ACB9EL41</accession>
<sequence length="72" mass="8098">MNRTQPLCVTLPSINYHLKSTNRRIAIDHRHHCATVALTLCAAVALCRRRTTTSPSSCFRRGSTSTHLQDCF</sequence>
<evidence type="ECO:0000313" key="2">
    <source>
        <dbReference type="Proteomes" id="UP001055879"/>
    </source>
</evidence>
<reference evidence="1 2" key="2">
    <citation type="journal article" date="2022" name="Mol. Ecol. Resour.">
        <title>The genomes of chicory, endive, great burdock and yacon provide insights into Asteraceae paleo-polyploidization history and plant inulin production.</title>
        <authorList>
            <person name="Fan W."/>
            <person name="Wang S."/>
            <person name="Wang H."/>
            <person name="Wang A."/>
            <person name="Jiang F."/>
            <person name="Liu H."/>
            <person name="Zhao H."/>
            <person name="Xu D."/>
            <person name="Zhang Y."/>
        </authorList>
    </citation>
    <scope>NUCLEOTIDE SEQUENCE [LARGE SCALE GENOMIC DNA]</scope>
    <source>
        <strain evidence="2">cv. Niubang</strain>
    </source>
</reference>
<name>A0ACB9EL41_ARCLA</name>
<organism evidence="1 2">
    <name type="scientific">Arctium lappa</name>
    <name type="common">Greater burdock</name>
    <name type="synonym">Lappa major</name>
    <dbReference type="NCBI Taxonomy" id="4217"/>
    <lineage>
        <taxon>Eukaryota</taxon>
        <taxon>Viridiplantae</taxon>
        <taxon>Streptophyta</taxon>
        <taxon>Embryophyta</taxon>
        <taxon>Tracheophyta</taxon>
        <taxon>Spermatophyta</taxon>
        <taxon>Magnoliopsida</taxon>
        <taxon>eudicotyledons</taxon>
        <taxon>Gunneridae</taxon>
        <taxon>Pentapetalae</taxon>
        <taxon>asterids</taxon>
        <taxon>campanulids</taxon>
        <taxon>Asterales</taxon>
        <taxon>Asteraceae</taxon>
        <taxon>Carduoideae</taxon>
        <taxon>Cardueae</taxon>
        <taxon>Arctiinae</taxon>
        <taxon>Arctium</taxon>
    </lineage>
</organism>
<keyword evidence="2" id="KW-1185">Reference proteome</keyword>
<proteinExistence type="predicted"/>
<dbReference type="Proteomes" id="UP001055879">
    <property type="component" value="Linkage Group LG02"/>
</dbReference>
<protein>
    <submittedName>
        <fullName evidence="1">Uncharacterized protein</fullName>
    </submittedName>
</protein>
<gene>
    <name evidence="1" type="ORF">L6452_07459</name>
</gene>
<evidence type="ECO:0000313" key="1">
    <source>
        <dbReference type="EMBL" id="KAI3759562.1"/>
    </source>
</evidence>
<comment type="caution">
    <text evidence="1">The sequence shown here is derived from an EMBL/GenBank/DDBJ whole genome shotgun (WGS) entry which is preliminary data.</text>
</comment>
<dbReference type="EMBL" id="CM042048">
    <property type="protein sequence ID" value="KAI3759562.1"/>
    <property type="molecule type" value="Genomic_DNA"/>
</dbReference>
<reference evidence="2" key="1">
    <citation type="journal article" date="2022" name="Mol. Ecol. Resour.">
        <title>The genomes of chicory, endive, great burdock and yacon provide insights into Asteraceae palaeo-polyploidization history and plant inulin production.</title>
        <authorList>
            <person name="Fan W."/>
            <person name="Wang S."/>
            <person name="Wang H."/>
            <person name="Wang A."/>
            <person name="Jiang F."/>
            <person name="Liu H."/>
            <person name="Zhao H."/>
            <person name="Xu D."/>
            <person name="Zhang Y."/>
        </authorList>
    </citation>
    <scope>NUCLEOTIDE SEQUENCE [LARGE SCALE GENOMIC DNA]</scope>
    <source>
        <strain evidence="2">cv. Niubang</strain>
    </source>
</reference>